<dbReference type="EMBL" id="CP027306">
    <property type="protein sequence ID" value="AXE81943.1"/>
    <property type="molecule type" value="Genomic_DNA"/>
</dbReference>
<dbReference type="AlphaFoldDB" id="A0A2Z5JNJ7"/>
<sequence>MALLGTERARCGIPSESRRRTAAAGVPEPRWEAAATTEEERDAELEEALSELRKAVDSAVRGFTDGSRP</sequence>
<feature type="region of interest" description="Disordered" evidence="1">
    <location>
        <begin position="1"/>
        <end position="47"/>
    </location>
</feature>
<protein>
    <submittedName>
        <fullName evidence="2">Uncharacterized protein</fullName>
    </submittedName>
</protein>
<dbReference type="Proteomes" id="UP000252698">
    <property type="component" value="Chromosome"/>
</dbReference>
<dbReference type="KEGG" id="sata:C5746_39100"/>
<evidence type="ECO:0000256" key="1">
    <source>
        <dbReference type="SAM" id="MobiDB-lite"/>
    </source>
</evidence>
<evidence type="ECO:0000313" key="2">
    <source>
        <dbReference type="EMBL" id="AXE81943.1"/>
    </source>
</evidence>
<organism evidence="2 3">
    <name type="scientific">Streptomyces atratus</name>
    <dbReference type="NCBI Taxonomy" id="1893"/>
    <lineage>
        <taxon>Bacteria</taxon>
        <taxon>Bacillati</taxon>
        <taxon>Actinomycetota</taxon>
        <taxon>Actinomycetes</taxon>
        <taxon>Kitasatosporales</taxon>
        <taxon>Streptomycetaceae</taxon>
        <taxon>Streptomyces</taxon>
    </lineage>
</organism>
<feature type="compositionally biased region" description="Acidic residues" evidence="1">
    <location>
        <begin position="37"/>
        <end position="47"/>
    </location>
</feature>
<proteinExistence type="predicted"/>
<accession>A0A2Z5JNJ7</accession>
<name>A0A2Z5JNJ7_STRAR</name>
<evidence type="ECO:0000313" key="3">
    <source>
        <dbReference type="Proteomes" id="UP000252698"/>
    </source>
</evidence>
<reference evidence="2 3" key="1">
    <citation type="journal article" date="2018" name="Front. Microbiol.">
        <title>Genome Sequencing of Streptomyces atratus SCSIOZH16 and Activation Production of Nocardamine via Metabolic Engineering.</title>
        <authorList>
            <person name="Li Y."/>
            <person name="Zhang C."/>
            <person name="Liu C."/>
            <person name="Ju J."/>
            <person name="Ma J."/>
        </authorList>
    </citation>
    <scope>NUCLEOTIDE SEQUENCE [LARGE SCALE GENOMIC DNA]</scope>
    <source>
        <strain evidence="2 3">SCSIO_ZH16</strain>
    </source>
</reference>
<gene>
    <name evidence="2" type="ORF">C5746_39100</name>
</gene>